<dbReference type="Proteomes" id="UP000284207">
    <property type="component" value="Unassembled WGS sequence"/>
</dbReference>
<dbReference type="AlphaFoldDB" id="A0A423NMB0"/>
<name>A0A423NMB0_9PSED</name>
<comment type="caution">
    <text evidence="1">The sequence shown here is derived from an EMBL/GenBank/DDBJ whole genome shotgun (WGS) entry which is preliminary data.</text>
</comment>
<accession>A0A423NMB0</accession>
<sequence>MPGAGAAARIEDLVLFIICQKFEKGGDDSIVRAMMASGLSQYLEMFLLGGGRPSCLVSYIDLEDLSDYGFAGLQRCWIQSDTFTSACLTNFPESVPSPSGEG</sequence>
<organism evidence="1 2">
    <name type="scientific">Pseudomonas moraviensis</name>
    <dbReference type="NCBI Taxonomy" id="321662"/>
    <lineage>
        <taxon>Bacteria</taxon>
        <taxon>Pseudomonadati</taxon>
        <taxon>Pseudomonadota</taxon>
        <taxon>Gammaproteobacteria</taxon>
        <taxon>Pseudomonadales</taxon>
        <taxon>Pseudomonadaceae</taxon>
        <taxon>Pseudomonas</taxon>
    </lineage>
</organism>
<dbReference type="EMBL" id="MOCA01000006">
    <property type="protein sequence ID" value="RON99409.1"/>
    <property type="molecule type" value="Genomic_DNA"/>
</dbReference>
<proteinExistence type="predicted"/>
<evidence type="ECO:0000313" key="2">
    <source>
        <dbReference type="Proteomes" id="UP000284207"/>
    </source>
</evidence>
<protein>
    <submittedName>
        <fullName evidence="1">Uncharacterized protein</fullName>
    </submittedName>
</protein>
<reference evidence="1 2" key="1">
    <citation type="submission" date="2016-10" db="EMBL/GenBank/DDBJ databases">
        <title>Comparative genome analysis of multiple Pseudomonas spp. focuses on biocontrol and plant growth promoting traits.</title>
        <authorList>
            <person name="Tao X.-Y."/>
            <person name="Taylor C.G."/>
        </authorList>
    </citation>
    <scope>NUCLEOTIDE SEQUENCE [LARGE SCALE GENOMIC DNA]</scope>
    <source>
        <strain evidence="1 2">36B3</strain>
    </source>
</reference>
<gene>
    <name evidence="1" type="ORF">BK674_18390</name>
</gene>
<evidence type="ECO:0000313" key="1">
    <source>
        <dbReference type="EMBL" id="RON99409.1"/>
    </source>
</evidence>